<gene>
    <name evidence="6" type="ORF">P0O15_06575</name>
</gene>
<sequence length="192" mass="20610">MKARTTSSCPICSAEIAFDWETKEIPHFGEAMIIAGVCDGCGFKLSDTILLSQGEPARYSITIEDANDLNARVIRSTSGTIRLPELGVDVEPGPASEAYISNLEGVLQRVRDIVLFATRSARNAGVEENARRGELILERIERAMEGTGPLTVILEDPLGNSAIVSEKAVTTKLTPEECDGLETGMIILDSSA</sequence>
<dbReference type="RefSeq" id="WP_316966576.1">
    <property type="nucleotide sequence ID" value="NZ_JARFPK010000020.1"/>
</dbReference>
<dbReference type="InterPro" id="IPR056180">
    <property type="entry name" value="ZPR1_jr_dom"/>
</dbReference>
<dbReference type="Pfam" id="PF03367">
    <property type="entry name" value="Zn_ribbon_ZPR1"/>
    <property type="match status" value="1"/>
</dbReference>
<protein>
    <submittedName>
        <fullName evidence="6">ZPR1 zinc finger domain-containing protein</fullName>
    </submittedName>
</protein>
<evidence type="ECO:0000313" key="6">
    <source>
        <dbReference type="EMBL" id="MDF0590832.1"/>
    </source>
</evidence>
<organism evidence="6 7">
    <name type="scientific">Candidatus Methanocrinis natronophilus</name>
    <dbReference type="NCBI Taxonomy" id="3033396"/>
    <lineage>
        <taxon>Archaea</taxon>
        <taxon>Methanobacteriati</taxon>
        <taxon>Methanobacteriota</taxon>
        <taxon>Stenosarchaea group</taxon>
        <taxon>Methanomicrobia</taxon>
        <taxon>Methanotrichales</taxon>
        <taxon>Methanotrichaceae</taxon>
        <taxon>Methanocrinis</taxon>
    </lineage>
</organism>
<comment type="similarity">
    <text evidence="1">Belongs to the ZPR1 family.</text>
</comment>
<evidence type="ECO:0000256" key="3">
    <source>
        <dbReference type="ARBA" id="ARBA00022771"/>
    </source>
</evidence>
<evidence type="ECO:0000259" key="5">
    <source>
        <dbReference type="SMART" id="SM00709"/>
    </source>
</evidence>
<evidence type="ECO:0000256" key="4">
    <source>
        <dbReference type="ARBA" id="ARBA00022833"/>
    </source>
</evidence>
<comment type="caution">
    <text evidence="6">The sequence shown here is derived from an EMBL/GenBank/DDBJ whole genome shotgun (WGS) entry which is preliminary data.</text>
</comment>
<dbReference type="Gene3D" id="2.60.120.1040">
    <property type="entry name" value="ZPR1, A/B domain"/>
    <property type="match status" value="1"/>
</dbReference>
<dbReference type="InterPro" id="IPR004470">
    <property type="entry name" value="ZPR1-like_arc"/>
</dbReference>
<dbReference type="Proteomes" id="UP001220010">
    <property type="component" value="Unassembled WGS sequence"/>
</dbReference>
<dbReference type="InterPro" id="IPR040141">
    <property type="entry name" value="ZPR1"/>
</dbReference>
<evidence type="ECO:0000256" key="2">
    <source>
        <dbReference type="ARBA" id="ARBA00022723"/>
    </source>
</evidence>
<evidence type="ECO:0000256" key="1">
    <source>
        <dbReference type="ARBA" id="ARBA00008354"/>
    </source>
</evidence>
<dbReference type="NCBIfam" id="TIGR00340">
    <property type="entry name" value="zpr1_rel"/>
    <property type="match status" value="1"/>
</dbReference>
<reference evidence="6 7" key="1">
    <citation type="submission" date="2023-03" db="EMBL/GenBank/DDBJ databases">
        <title>WGS of Methanotrichaceae archaeon Mx.</title>
        <authorList>
            <person name="Sorokin D.Y."/>
            <person name="Merkel A.Y."/>
        </authorList>
    </citation>
    <scope>NUCLEOTIDE SEQUENCE [LARGE SCALE GENOMIC DNA]</scope>
    <source>
        <strain evidence="6 7">Mx</strain>
    </source>
</reference>
<dbReference type="NCBIfam" id="TIGR00310">
    <property type="entry name" value="ZPR1_znf"/>
    <property type="match status" value="1"/>
</dbReference>
<evidence type="ECO:0000313" key="7">
    <source>
        <dbReference type="Proteomes" id="UP001220010"/>
    </source>
</evidence>
<dbReference type="SMART" id="SM00709">
    <property type="entry name" value="Zpr1"/>
    <property type="match status" value="1"/>
</dbReference>
<dbReference type="InterPro" id="IPR042452">
    <property type="entry name" value="ZPR1_Znf1/2"/>
</dbReference>
<dbReference type="Pfam" id="PF22794">
    <property type="entry name" value="jr-ZPR1"/>
    <property type="match status" value="1"/>
</dbReference>
<keyword evidence="3" id="KW-0863">Zinc-finger</keyword>
<dbReference type="PANTHER" id="PTHR10876">
    <property type="entry name" value="ZINC FINGER PROTEIN ZPR1"/>
    <property type="match status" value="1"/>
</dbReference>
<dbReference type="InterPro" id="IPR042451">
    <property type="entry name" value="ZPR1_A/B_dom"/>
</dbReference>
<keyword evidence="2" id="KW-0479">Metal-binding</keyword>
<feature type="domain" description="Zinc finger ZPR1-type" evidence="5">
    <location>
        <begin position="7"/>
        <end position="165"/>
    </location>
</feature>
<keyword evidence="7" id="KW-1185">Reference proteome</keyword>
<dbReference type="PANTHER" id="PTHR10876:SF0">
    <property type="entry name" value="ZINC FINGER PROTEIN ZPR1"/>
    <property type="match status" value="1"/>
</dbReference>
<dbReference type="Gene3D" id="2.20.25.420">
    <property type="entry name" value="ZPR1, zinc finger domain"/>
    <property type="match status" value="1"/>
</dbReference>
<dbReference type="InterPro" id="IPR004457">
    <property type="entry name" value="Znf_ZPR1"/>
</dbReference>
<dbReference type="EMBL" id="JARFPK010000020">
    <property type="protein sequence ID" value="MDF0590832.1"/>
    <property type="molecule type" value="Genomic_DNA"/>
</dbReference>
<keyword evidence="4" id="KW-0862">Zinc</keyword>
<name>A0ABT5X8C5_9EURY</name>
<accession>A0ABT5X8C5</accession>
<proteinExistence type="inferred from homology"/>